<reference evidence="3" key="2">
    <citation type="submission" date="2015-01" db="EMBL/GenBank/DDBJ databases">
        <title>Evolutionary Origins and Diversification of the Mycorrhizal Mutualists.</title>
        <authorList>
            <consortium name="DOE Joint Genome Institute"/>
            <consortium name="Mycorrhizal Genomics Consortium"/>
            <person name="Kohler A."/>
            <person name="Kuo A."/>
            <person name="Nagy L.G."/>
            <person name="Floudas D."/>
            <person name="Copeland A."/>
            <person name="Barry K.W."/>
            <person name="Cichocki N."/>
            <person name="Veneault-Fourrey C."/>
            <person name="LaButti K."/>
            <person name="Lindquist E.A."/>
            <person name="Lipzen A."/>
            <person name="Lundell T."/>
            <person name="Morin E."/>
            <person name="Murat C."/>
            <person name="Riley R."/>
            <person name="Ohm R."/>
            <person name="Sun H."/>
            <person name="Tunlid A."/>
            <person name="Henrissat B."/>
            <person name="Grigoriev I.V."/>
            <person name="Hibbett D.S."/>
            <person name="Martin F."/>
        </authorList>
    </citation>
    <scope>NUCLEOTIDE SEQUENCE [LARGE SCALE GENOMIC DNA]</scope>
    <source>
        <strain evidence="3">MUT 4182</strain>
    </source>
</reference>
<name>A0A0C3MJW1_9AGAM</name>
<evidence type="ECO:0000313" key="3">
    <source>
        <dbReference type="Proteomes" id="UP000054248"/>
    </source>
</evidence>
<dbReference type="PANTHER" id="PTHR48104">
    <property type="entry name" value="METACASPASE-4"/>
    <property type="match status" value="1"/>
</dbReference>
<sequence>MRLALTSLPALTFMYGTNFSPHSFISKKKRQECQQSRVPNRKALLIGIRYKDALSYRNDPVDLREVPHQEVQTWKGILTDYFSYENDDVTCMLDDEGNQKGNLWPCHQNILAQIEALVDDIRPGDRRFLFIAAHGGQLRYEKDSTELNGNVFYTVECGGKTLLKITNDNLRHILVNRVPKGAKLTVVFELCNSGTLLDLPFRIDPDPDSDKGATLSPARNPAKDVEGNILCLSACENWQKAHHWESPLTKEQGIITSIVEETLRKNGYKGREHRLNLVQLHRELLKPPDSSSQTGLSEAVQTPVVTIGKRIPADQLGKLSFRP</sequence>
<dbReference type="OrthoDB" id="3223806at2759"/>
<dbReference type="GO" id="GO:0005737">
    <property type="term" value="C:cytoplasm"/>
    <property type="evidence" value="ECO:0007669"/>
    <property type="project" value="TreeGrafter"/>
</dbReference>
<protein>
    <recommendedName>
        <fullName evidence="4">Caspase family p20 domain-containing protein</fullName>
    </recommendedName>
</protein>
<dbReference type="GO" id="GO:0004197">
    <property type="term" value="F:cysteine-type endopeptidase activity"/>
    <property type="evidence" value="ECO:0007669"/>
    <property type="project" value="TreeGrafter"/>
</dbReference>
<dbReference type="EMBL" id="KN822945">
    <property type="protein sequence ID" value="KIO34002.1"/>
    <property type="molecule type" value="Genomic_DNA"/>
</dbReference>
<accession>A0A0C3MJW1</accession>
<dbReference type="PANTHER" id="PTHR48104:SF30">
    <property type="entry name" value="METACASPASE-1"/>
    <property type="match status" value="1"/>
</dbReference>
<gene>
    <name evidence="2" type="ORF">M407DRAFT_17259</name>
</gene>
<organism evidence="2 3">
    <name type="scientific">Tulasnella calospora MUT 4182</name>
    <dbReference type="NCBI Taxonomy" id="1051891"/>
    <lineage>
        <taxon>Eukaryota</taxon>
        <taxon>Fungi</taxon>
        <taxon>Dikarya</taxon>
        <taxon>Basidiomycota</taxon>
        <taxon>Agaricomycotina</taxon>
        <taxon>Agaricomycetes</taxon>
        <taxon>Cantharellales</taxon>
        <taxon>Tulasnellaceae</taxon>
        <taxon>Tulasnella</taxon>
    </lineage>
</organism>
<proteinExistence type="inferred from homology"/>
<evidence type="ECO:0008006" key="4">
    <source>
        <dbReference type="Google" id="ProtNLM"/>
    </source>
</evidence>
<reference evidence="2 3" key="1">
    <citation type="submission" date="2014-04" db="EMBL/GenBank/DDBJ databases">
        <authorList>
            <consortium name="DOE Joint Genome Institute"/>
            <person name="Kuo A."/>
            <person name="Girlanda M."/>
            <person name="Perotto S."/>
            <person name="Kohler A."/>
            <person name="Nagy L.G."/>
            <person name="Floudas D."/>
            <person name="Copeland A."/>
            <person name="Barry K.W."/>
            <person name="Cichocki N."/>
            <person name="Veneault-Fourrey C."/>
            <person name="LaButti K."/>
            <person name="Lindquist E.A."/>
            <person name="Lipzen A."/>
            <person name="Lundell T."/>
            <person name="Morin E."/>
            <person name="Murat C."/>
            <person name="Sun H."/>
            <person name="Tunlid A."/>
            <person name="Henrissat B."/>
            <person name="Grigoriev I.V."/>
            <person name="Hibbett D.S."/>
            <person name="Martin F."/>
            <person name="Nordberg H.P."/>
            <person name="Cantor M.N."/>
            <person name="Hua S.X."/>
        </authorList>
    </citation>
    <scope>NUCLEOTIDE SEQUENCE [LARGE SCALE GENOMIC DNA]</scope>
    <source>
        <strain evidence="2 3">MUT 4182</strain>
    </source>
</reference>
<dbReference type="Proteomes" id="UP000054248">
    <property type="component" value="Unassembled WGS sequence"/>
</dbReference>
<dbReference type="HOGENOM" id="CLU_861055_0_0_1"/>
<dbReference type="InterPro" id="IPR050452">
    <property type="entry name" value="Metacaspase"/>
</dbReference>
<keyword evidence="3" id="KW-1185">Reference proteome</keyword>
<dbReference type="GO" id="GO:0006508">
    <property type="term" value="P:proteolysis"/>
    <property type="evidence" value="ECO:0007669"/>
    <property type="project" value="TreeGrafter"/>
</dbReference>
<evidence type="ECO:0000313" key="2">
    <source>
        <dbReference type="EMBL" id="KIO34002.1"/>
    </source>
</evidence>
<evidence type="ECO:0000256" key="1">
    <source>
        <dbReference type="ARBA" id="ARBA00009005"/>
    </source>
</evidence>
<dbReference type="AlphaFoldDB" id="A0A0C3MJW1"/>
<dbReference type="Gene3D" id="3.40.50.12660">
    <property type="match status" value="1"/>
</dbReference>
<comment type="similarity">
    <text evidence="1">Belongs to the peptidase C14B family.</text>
</comment>